<evidence type="ECO:0000256" key="6">
    <source>
        <dbReference type="ARBA" id="ARBA00022833"/>
    </source>
</evidence>
<dbReference type="AlphaFoldDB" id="A0A060TDZ5"/>
<keyword evidence="7 13" id="KW-0653">Protein transport</keyword>
<evidence type="ECO:0000256" key="13">
    <source>
        <dbReference type="RuleBase" id="RU367043"/>
    </source>
</evidence>
<keyword evidence="10" id="KW-0472">Membrane</keyword>
<keyword evidence="3 13" id="KW-0813">Transport</keyword>
<evidence type="ECO:0000256" key="2">
    <source>
        <dbReference type="ARBA" id="ARBA00006720"/>
    </source>
</evidence>
<name>A0A060TDZ5_BLAAD</name>
<dbReference type="PhylomeDB" id="A0A060TDZ5"/>
<comment type="domain">
    <text evidence="13">The twin CX3C motif contains 4 conserved Cys residues that form 2 disulfide bonds in the mitochondrial intermembrane space.</text>
</comment>
<keyword evidence="5 13" id="KW-0999">Mitochondrion inner membrane</keyword>
<evidence type="ECO:0000256" key="11">
    <source>
        <dbReference type="ARBA" id="ARBA00023157"/>
    </source>
</evidence>
<keyword evidence="9 13" id="KW-0496">Mitochondrion</keyword>
<evidence type="ECO:0000256" key="12">
    <source>
        <dbReference type="ARBA" id="ARBA00023186"/>
    </source>
</evidence>
<dbReference type="Gene3D" id="1.10.287.810">
    <property type="entry name" value="Mitochondrial import inner membrane translocase subunit tim13 like domains"/>
    <property type="match status" value="1"/>
</dbReference>
<keyword evidence="4" id="KW-0479">Metal-binding</keyword>
<keyword evidence="12 13" id="KW-0143">Chaperone</keyword>
<dbReference type="GO" id="GO:0042719">
    <property type="term" value="C:mitochondrial intermembrane space chaperone complex"/>
    <property type="evidence" value="ECO:0007669"/>
    <property type="project" value="UniProtKB-ARBA"/>
</dbReference>
<evidence type="ECO:0000313" key="16">
    <source>
        <dbReference type="EMBL" id="CDP37436.1"/>
    </source>
</evidence>
<accession>A0A060TDZ5</accession>
<keyword evidence="11 13" id="KW-1015">Disulfide bond</keyword>
<comment type="function">
    <text evidence="13">Mitochondrial intermembrane chaperone that participates in the import and insertion of some multi-pass transmembrane proteins into the mitochondrial inner membrane. Also required for the transfer of beta-barrel precursors from the TOM complex to the sorting and assembly machinery (SAM complex) of the outer membrane. Acts as a chaperone-like protein that protects the hydrophobic precursors from aggregation and guide them through the mitochondrial intermembrane space.</text>
</comment>
<feature type="domain" description="Tim10-like" evidence="15">
    <location>
        <begin position="38"/>
        <end position="98"/>
    </location>
</feature>
<dbReference type="InterPro" id="IPR004217">
    <property type="entry name" value="Tim10-like"/>
</dbReference>
<evidence type="ECO:0000256" key="8">
    <source>
        <dbReference type="ARBA" id="ARBA00023010"/>
    </source>
</evidence>
<dbReference type="InterPro" id="IPR035427">
    <property type="entry name" value="Tim10-like_dom_sf"/>
</dbReference>
<keyword evidence="6" id="KW-0862">Zinc</keyword>
<dbReference type="Pfam" id="PF02953">
    <property type="entry name" value="zf-Tim10_DDP"/>
    <property type="match status" value="1"/>
</dbReference>
<feature type="region of interest" description="Disordered" evidence="14">
    <location>
        <begin position="1"/>
        <end position="32"/>
    </location>
</feature>
<comment type="subunit">
    <text evidence="13">Heterohexamer.</text>
</comment>
<dbReference type="FunFam" id="1.10.287.810:FF:000001">
    <property type="entry name" value="mitochondrial import inner membrane translocase subunit TIM13"/>
    <property type="match status" value="1"/>
</dbReference>
<comment type="similarity">
    <text evidence="2 13">Belongs to the small Tim family.</text>
</comment>
<comment type="subcellular location">
    <subcellularLocation>
        <location evidence="1 13">Mitochondrion inner membrane</location>
        <topology evidence="1 13">Peripheral membrane protein</topology>
        <orientation evidence="1 13">Intermembrane side</orientation>
    </subcellularLocation>
</comment>
<keyword evidence="8 13" id="KW-0811">Translocation</keyword>
<gene>
    <name evidence="16" type="ORF">GNLVRS02_ARAD1D11440g</name>
</gene>
<reference evidence="16" key="1">
    <citation type="submission" date="2014-02" db="EMBL/GenBank/DDBJ databases">
        <authorList>
            <person name="Genoscope - CEA"/>
        </authorList>
    </citation>
    <scope>NUCLEOTIDE SEQUENCE</scope>
    <source>
        <strain evidence="16">LS3</strain>
    </source>
</reference>
<reference evidence="16" key="2">
    <citation type="submission" date="2014-06" db="EMBL/GenBank/DDBJ databases">
        <title>The complete genome of Blastobotrys (Arxula) adeninivorans LS3 - a yeast of biotechnological interest.</title>
        <authorList>
            <person name="Kunze G."/>
            <person name="Gaillardin C."/>
            <person name="Czernicka M."/>
            <person name="Durrens P."/>
            <person name="Martin T."/>
            <person name="Boer E."/>
            <person name="Gabaldon T."/>
            <person name="Cruz J."/>
            <person name="Talla E."/>
            <person name="Marck C."/>
            <person name="Goffeau A."/>
            <person name="Barbe V."/>
            <person name="Baret P."/>
            <person name="Baronian K."/>
            <person name="Beier S."/>
            <person name="Bleykasten C."/>
            <person name="Bode R."/>
            <person name="Casaregola S."/>
            <person name="Despons L."/>
            <person name="Fairhead C."/>
            <person name="Giersberg M."/>
            <person name="Gierski P."/>
            <person name="Hahnel U."/>
            <person name="Hartmann A."/>
            <person name="Jankowska D."/>
            <person name="Jubin C."/>
            <person name="Jung P."/>
            <person name="Lafontaine I."/>
            <person name="Leh-Louis V."/>
            <person name="Lemaire M."/>
            <person name="Marcet-Houben M."/>
            <person name="Mascher M."/>
            <person name="Morel G."/>
            <person name="Richard G.-F."/>
            <person name="Riechen J."/>
            <person name="Sacerdot C."/>
            <person name="Sarkar A."/>
            <person name="Savel G."/>
            <person name="Schacherer J."/>
            <person name="Sherman D."/>
            <person name="Straub M.-L."/>
            <person name="Stein N."/>
            <person name="Thierry A."/>
            <person name="Trautwein-Schult A."/>
            <person name="Westhof E."/>
            <person name="Worch S."/>
            <person name="Dujon B."/>
            <person name="Souciet J.-L."/>
            <person name="Wincker P."/>
            <person name="Scholz U."/>
            <person name="Neuveglise N."/>
        </authorList>
    </citation>
    <scope>NUCLEOTIDE SEQUENCE</scope>
    <source>
        <strain evidence="16">LS3</strain>
    </source>
</reference>
<dbReference type="GO" id="GO:0046872">
    <property type="term" value="F:metal ion binding"/>
    <property type="evidence" value="ECO:0007669"/>
    <property type="project" value="UniProtKB-KW"/>
</dbReference>
<evidence type="ECO:0000256" key="7">
    <source>
        <dbReference type="ARBA" id="ARBA00022927"/>
    </source>
</evidence>
<dbReference type="GO" id="GO:0005743">
    <property type="term" value="C:mitochondrial inner membrane"/>
    <property type="evidence" value="ECO:0007669"/>
    <property type="project" value="UniProtKB-SubCell"/>
</dbReference>
<evidence type="ECO:0000256" key="4">
    <source>
        <dbReference type="ARBA" id="ARBA00022723"/>
    </source>
</evidence>
<dbReference type="SUPFAM" id="SSF144122">
    <property type="entry name" value="Tim10-like"/>
    <property type="match status" value="1"/>
</dbReference>
<sequence>MSGFTSIFGSSGSKPEAAMSTSSSSASNTELKKQIQEQISQELAVANATELVNKITENCFQSCFGVPGDSITAAEQTCTTQCMQKYMMAWNLISRSYIARIQQAGTQQ</sequence>
<evidence type="ECO:0000256" key="9">
    <source>
        <dbReference type="ARBA" id="ARBA00023128"/>
    </source>
</evidence>
<dbReference type="GO" id="GO:0015031">
    <property type="term" value="P:protein transport"/>
    <property type="evidence" value="ECO:0007669"/>
    <property type="project" value="UniProtKB-KW"/>
</dbReference>
<evidence type="ECO:0000259" key="15">
    <source>
        <dbReference type="Pfam" id="PF02953"/>
    </source>
</evidence>
<evidence type="ECO:0000256" key="3">
    <source>
        <dbReference type="ARBA" id="ARBA00022448"/>
    </source>
</evidence>
<evidence type="ECO:0000256" key="10">
    <source>
        <dbReference type="ARBA" id="ARBA00023136"/>
    </source>
</evidence>
<evidence type="ECO:0000256" key="1">
    <source>
        <dbReference type="ARBA" id="ARBA00004137"/>
    </source>
</evidence>
<proteinExistence type="inferred from homology"/>
<dbReference type="GO" id="GO:0045039">
    <property type="term" value="P:protein insertion into mitochondrial inner membrane"/>
    <property type="evidence" value="ECO:0007669"/>
    <property type="project" value="UniProtKB-ARBA"/>
</dbReference>
<evidence type="ECO:0000256" key="14">
    <source>
        <dbReference type="SAM" id="MobiDB-lite"/>
    </source>
</evidence>
<protein>
    <recommendedName>
        <fullName evidence="13">Mitochondrial import inner membrane translocase subunit</fullName>
    </recommendedName>
</protein>
<organism evidence="16">
    <name type="scientific">Blastobotrys adeninivorans</name>
    <name type="common">Yeast</name>
    <name type="synonym">Arxula adeninivorans</name>
    <dbReference type="NCBI Taxonomy" id="409370"/>
    <lineage>
        <taxon>Eukaryota</taxon>
        <taxon>Fungi</taxon>
        <taxon>Dikarya</taxon>
        <taxon>Ascomycota</taxon>
        <taxon>Saccharomycotina</taxon>
        <taxon>Dipodascomycetes</taxon>
        <taxon>Dipodascales</taxon>
        <taxon>Trichomonascaceae</taxon>
        <taxon>Blastobotrys</taxon>
    </lineage>
</organism>
<evidence type="ECO:0000256" key="5">
    <source>
        <dbReference type="ARBA" id="ARBA00022792"/>
    </source>
</evidence>
<feature type="compositionally biased region" description="Low complexity" evidence="14">
    <location>
        <begin position="1"/>
        <end position="27"/>
    </location>
</feature>
<dbReference type="EMBL" id="HG937694">
    <property type="protein sequence ID" value="CDP37436.1"/>
    <property type="molecule type" value="Genomic_DNA"/>
</dbReference>